<sequence>MKKLIALITASLIASGAFAAIELDASNYVMPLNFQTVDFDSGSKDIYAVVPFGFEVKSTFYFGDLQPVNVGLNIGLSADYFKYKHFDDDLYEIEGGFDATFVCGPALSLNFKRTSFFVSPGFQATVMGIKLYDDDDDSDIHNFDVAFDLGAHIDVGYRIWLLQTEKFDLGLNFGADYSIGLGRYGTYTVDENQDKKISDDLFDMNPAHRVKAYAGISFHFDK</sequence>
<name>A0A1T4KQ62_TREPO</name>
<protein>
    <recommendedName>
        <fullName evidence="4">Outer membrane protein beta-barrel domain-containing protein</fullName>
    </recommendedName>
</protein>
<organism evidence="2 3">
    <name type="scientific">Treponema porcinum</name>
    <dbReference type="NCBI Taxonomy" id="261392"/>
    <lineage>
        <taxon>Bacteria</taxon>
        <taxon>Pseudomonadati</taxon>
        <taxon>Spirochaetota</taxon>
        <taxon>Spirochaetia</taxon>
        <taxon>Spirochaetales</taxon>
        <taxon>Treponemataceae</taxon>
        <taxon>Treponema</taxon>
    </lineage>
</organism>
<evidence type="ECO:0000313" key="2">
    <source>
        <dbReference type="EMBL" id="SJZ44523.1"/>
    </source>
</evidence>
<dbReference type="RefSeq" id="WP_078933187.1">
    <property type="nucleotide sequence ID" value="NZ_FUWG01000008.1"/>
</dbReference>
<dbReference type="EMBL" id="FUWG01000008">
    <property type="protein sequence ID" value="SJZ44523.1"/>
    <property type="molecule type" value="Genomic_DNA"/>
</dbReference>
<gene>
    <name evidence="2" type="ORF">SAMN02745149_01278</name>
</gene>
<evidence type="ECO:0000313" key="3">
    <source>
        <dbReference type="Proteomes" id="UP000190423"/>
    </source>
</evidence>
<feature type="chain" id="PRO_5013069290" description="Outer membrane protein beta-barrel domain-containing protein" evidence="1">
    <location>
        <begin position="20"/>
        <end position="222"/>
    </location>
</feature>
<dbReference type="Proteomes" id="UP000190423">
    <property type="component" value="Unassembled WGS sequence"/>
</dbReference>
<accession>A0A1T4KQ62</accession>
<feature type="signal peptide" evidence="1">
    <location>
        <begin position="1"/>
        <end position="19"/>
    </location>
</feature>
<dbReference type="STRING" id="261392.SAMN02745149_01278"/>
<keyword evidence="3" id="KW-1185">Reference proteome</keyword>
<dbReference type="AlphaFoldDB" id="A0A1T4KQ62"/>
<dbReference type="GeneID" id="78316578"/>
<proteinExistence type="predicted"/>
<keyword evidence="1" id="KW-0732">Signal</keyword>
<reference evidence="2 3" key="1">
    <citation type="submission" date="2017-02" db="EMBL/GenBank/DDBJ databases">
        <authorList>
            <person name="Peterson S.W."/>
        </authorList>
    </citation>
    <scope>NUCLEOTIDE SEQUENCE [LARGE SCALE GENOMIC DNA]</scope>
    <source>
        <strain evidence="2 3">ATCC BAA-908</strain>
    </source>
</reference>
<evidence type="ECO:0008006" key="4">
    <source>
        <dbReference type="Google" id="ProtNLM"/>
    </source>
</evidence>
<evidence type="ECO:0000256" key="1">
    <source>
        <dbReference type="SAM" id="SignalP"/>
    </source>
</evidence>